<evidence type="ECO:0000313" key="2">
    <source>
        <dbReference type="Proteomes" id="UP001442841"/>
    </source>
</evidence>
<dbReference type="EMBL" id="CP154795">
    <property type="protein sequence ID" value="XAN08147.1"/>
    <property type="molecule type" value="Genomic_DNA"/>
</dbReference>
<sequence length="123" mass="12703">MDDSQRVLVVDAANVVGSVPDGWWRDRAGAAARVYAGLAAVTASYDRVVFVLEGKARAGVPEGTQGSITTVHAAGEGDDEIVAQCRSLAEGDVQITLATADRGLIARVASVGVRIVGPRSVRS</sequence>
<proteinExistence type="predicted"/>
<keyword evidence="2" id="KW-1185">Reference proteome</keyword>
<name>A0ABZ3FTK4_9ACTN</name>
<dbReference type="Proteomes" id="UP001442841">
    <property type="component" value="Chromosome"/>
</dbReference>
<evidence type="ECO:0008006" key="3">
    <source>
        <dbReference type="Google" id="ProtNLM"/>
    </source>
</evidence>
<dbReference type="RefSeq" id="WP_425309603.1">
    <property type="nucleotide sequence ID" value="NZ_CP154795.1"/>
</dbReference>
<organism evidence="1 2">
    <name type="scientific">Ammonicoccus fulvus</name>
    <dbReference type="NCBI Taxonomy" id="3138240"/>
    <lineage>
        <taxon>Bacteria</taxon>
        <taxon>Bacillati</taxon>
        <taxon>Actinomycetota</taxon>
        <taxon>Actinomycetes</taxon>
        <taxon>Propionibacteriales</taxon>
        <taxon>Propionibacteriaceae</taxon>
        <taxon>Ammonicoccus</taxon>
    </lineage>
</organism>
<gene>
    <name evidence="1" type="ORF">AADG42_12820</name>
</gene>
<accession>A0ABZ3FTK4</accession>
<protein>
    <recommendedName>
        <fullName evidence="3">NTP pyrophosphohydrolase</fullName>
    </recommendedName>
</protein>
<evidence type="ECO:0000313" key="1">
    <source>
        <dbReference type="EMBL" id="XAN08147.1"/>
    </source>
</evidence>
<reference evidence="1 2" key="1">
    <citation type="submission" date="2024-04" db="EMBL/GenBank/DDBJ databases">
        <title>Isolation of an actinomycete strain from pig manure.</title>
        <authorList>
            <person name="Gong T."/>
            <person name="Yu Z."/>
            <person name="An M."/>
            <person name="Wei C."/>
            <person name="Yang W."/>
            <person name="Liu L."/>
        </authorList>
    </citation>
    <scope>NUCLEOTIDE SEQUENCE [LARGE SCALE GENOMIC DNA]</scope>
    <source>
        <strain evidence="1 2">ZF39</strain>
    </source>
</reference>